<accession>A0AAW1DQK1</accession>
<evidence type="ECO:0000313" key="1">
    <source>
        <dbReference type="EMBL" id="KAK9512966.1"/>
    </source>
</evidence>
<protein>
    <submittedName>
        <fullName evidence="1">Uncharacterized protein</fullName>
    </submittedName>
</protein>
<proteinExistence type="predicted"/>
<comment type="caution">
    <text evidence="1">The sequence shown here is derived from an EMBL/GenBank/DDBJ whole genome shotgun (WGS) entry which is preliminary data.</text>
</comment>
<dbReference type="Proteomes" id="UP001461498">
    <property type="component" value="Unassembled WGS sequence"/>
</dbReference>
<organism evidence="1 2">
    <name type="scientific">Rhynocoris fuscipes</name>
    <dbReference type="NCBI Taxonomy" id="488301"/>
    <lineage>
        <taxon>Eukaryota</taxon>
        <taxon>Metazoa</taxon>
        <taxon>Ecdysozoa</taxon>
        <taxon>Arthropoda</taxon>
        <taxon>Hexapoda</taxon>
        <taxon>Insecta</taxon>
        <taxon>Pterygota</taxon>
        <taxon>Neoptera</taxon>
        <taxon>Paraneoptera</taxon>
        <taxon>Hemiptera</taxon>
        <taxon>Heteroptera</taxon>
        <taxon>Panheteroptera</taxon>
        <taxon>Cimicomorpha</taxon>
        <taxon>Reduviidae</taxon>
        <taxon>Harpactorinae</taxon>
        <taxon>Harpactorini</taxon>
        <taxon>Rhynocoris</taxon>
    </lineage>
</organism>
<name>A0AAW1DQK1_9HEMI</name>
<dbReference type="EMBL" id="JAPXFL010000001">
    <property type="protein sequence ID" value="KAK9512966.1"/>
    <property type="molecule type" value="Genomic_DNA"/>
</dbReference>
<evidence type="ECO:0000313" key="2">
    <source>
        <dbReference type="Proteomes" id="UP001461498"/>
    </source>
</evidence>
<dbReference type="AlphaFoldDB" id="A0AAW1DQK1"/>
<gene>
    <name evidence="1" type="ORF">O3M35_001265</name>
</gene>
<reference evidence="1 2" key="1">
    <citation type="submission" date="2022-12" db="EMBL/GenBank/DDBJ databases">
        <title>Chromosome-level genome assembly of true bugs.</title>
        <authorList>
            <person name="Ma L."/>
            <person name="Li H."/>
        </authorList>
    </citation>
    <scope>NUCLEOTIDE SEQUENCE [LARGE SCALE GENOMIC DNA]</scope>
    <source>
        <strain evidence="1">Lab_2022b</strain>
    </source>
</reference>
<sequence>MQSCHLSAACVGFPTVNAYSSDSEQNLSANKRKNDYRSKPILNDNYRTKTYYRSQPILNDNYRSQPTINDNYRPKAFNGYMKFIQDRFNRNVKYRKLRNNGENIRELIKNGRLLNKFYTDMKDNERLKRYFLERNLKNEIESVNIVPIQSNGAESIECIKNNEDYISCKQDDFEYNIKLKHKDLSQDNIENLIRSLYMRLSCGMPSFKDKRSACNNDTNDSPFMLILPPPKPTSLCNDIASTTVWMFTPCKSYYMTSTAPIQKQQNVNNKMIIECDPKDFEPETANYPRKFYQFDPASTTEPSAYIYSCRWQGKRQIETQNIIVPINRNQKLSNKRKVFKVFIDPDRETVNP</sequence>
<keyword evidence="2" id="KW-1185">Reference proteome</keyword>